<reference evidence="2 4" key="3">
    <citation type="submission" date="2016-01" db="EMBL/GenBank/DDBJ databases">
        <title>Madurella mycetomatis genome sequencing.</title>
        <authorList>
            <person name="Van De Sande W."/>
        </authorList>
    </citation>
    <scope>NUCLEOTIDE SEQUENCE [LARGE SCALE GENOMIC DNA]</scope>
    <source>
        <strain evidence="4">mm55</strain>
        <strain evidence="2">Mm55</strain>
    </source>
</reference>
<protein>
    <recommendedName>
        <fullName evidence="5">Modin</fullName>
    </recommendedName>
</protein>
<feature type="region of interest" description="Disordered" evidence="1">
    <location>
        <begin position="105"/>
        <end position="134"/>
    </location>
</feature>
<organism evidence="2 4">
    <name type="scientific">Madurella mycetomatis</name>
    <dbReference type="NCBI Taxonomy" id="100816"/>
    <lineage>
        <taxon>Eukaryota</taxon>
        <taxon>Fungi</taxon>
        <taxon>Dikarya</taxon>
        <taxon>Ascomycota</taxon>
        <taxon>Pezizomycotina</taxon>
        <taxon>Sordariomycetes</taxon>
        <taxon>Sordariomycetidae</taxon>
        <taxon>Sordariales</taxon>
        <taxon>Sordariales incertae sedis</taxon>
        <taxon>Madurella</taxon>
    </lineage>
</organism>
<gene>
    <name evidence="3" type="ORF">MMYC01_201679</name>
    <name evidence="2" type="ORF">MMYC01_204071</name>
</gene>
<feature type="region of interest" description="Disordered" evidence="1">
    <location>
        <begin position="483"/>
        <end position="515"/>
    </location>
</feature>
<name>A0A175W6J1_9PEZI</name>
<dbReference type="VEuPathDB" id="FungiDB:MMYC01_201679"/>
<comment type="caution">
    <text evidence="2">The sequence shown here is derived from an EMBL/GenBank/DDBJ whole genome shotgun (WGS) entry which is preliminary data.</text>
</comment>
<evidence type="ECO:0000313" key="4">
    <source>
        <dbReference type="Proteomes" id="UP000078237"/>
    </source>
</evidence>
<evidence type="ECO:0000313" key="3">
    <source>
        <dbReference type="EMBL" id="KXX82203.1"/>
    </source>
</evidence>
<sequence>MSEPQAQSPLADRVAVAALVISTLALLGVVLQYVQAIIATANGLPSRDKEVMGLWAPYVRLKWKFFRVEVEYEAPIIFLAPNDNKKGPVDADIWYVTGTRESCAETRVEEPPLDPEDVPPGSDSQPANSGLTRERVHTVKNELATWILVISAVQKMERDSKNWESRKWRQVSSTQQPTPHPRVTLAVNIQAMKRSFERHPTFRRPYATTAICHIIELCAVLGIYWKEFDRDENRYRAEGNGYSVLGTRVSDFGLVFSFEKPGWPRFKKNRVIPTAEVKELCFGNVPTLYRLREDDDNWRQPINEQTDLMTLQLGSRTEIAETLNLIRCNEYTTQCYSDGTKKHAHLFPVIFEVVGMLARPLHLTGRPFTYLPNPVAFSLNKQAFSPRRLLAEFSERLGQEINSNPKYIPPPELREINARADQLNKKLPSLDGDYSPLLLDELHKAIDYADLEILSPMKNAKDIVLDVLRRHVQEVLLAINTSAKDMDGGGDNSPLTRAGPSDGSSSNRTATETPIKGEISFDDLLKVPHEKRESALLSRYFDEIRVRAVTTSSEHHDPQAAAASLLIHDQESGDQQEDGHPHRGLTSEVGGIGGTGGTAGRLAQSPPVSGATSGSRRSSRHATSSPQLSRSETWKIVGPSTTEVCRHTIWCALVFRMICWLLLHDFDKKDVQLPKSELLGSRLPVFIV</sequence>
<evidence type="ECO:0000256" key="1">
    <source>
        <dbReference type="SAM" id="MobiDB-lite"/>
    </source>
</evidence>
<dbReference type="OrthoDB" id="5227693at2759"/>
<dbReference type="EMBL" id="LCTW02000088">
    <property type="protein sequence ID" value="KXX79388.1"/>
    <property type="molecule type" value="Genomic_DNA"/>
</dbReference>
<dbReference type="AlphaFoldDB" id="A0A175W6J1"/>
<keyword evidence="4" id="KW-1185">Reference proteome</keyword>
<feature type="compositionally biased region" description="Low complexity" evidence="1">
    <location>
        <begin position="609"/>
        <end position="625"/>
    </location>
</feature>
<dbReference type="VEuPathDB" id="FungiDB:MMYC01_204071"/>
<dbReference type="EMBL" id="LCTW02000019">
    <property type="protein sequence ID" value="KXX82203.1"/>
    <property type="molecule type" value="Genomic_DNA"/>
</dbReference>
<evidence type="ECO:0000313" key="2">
    <source>
        <dbReference type="EMBL" id="KXX79388.1"/>
    </source>
</evidence>
<dbReference type="Proteomes" id="UP000078237">
    <property type="component" value="Unassembled WGS sequence"/>
</dbReference>
<feature type="region of interest" description="Disordered" evidence="1">
    <location>
        <begin position="571"/>
        <end position="631"/>
    </location>
</feature>
<reference evidence="4" key="1">
    <citation type="submission" date="2015-06" db="EMBL/GenBank/DDBJ databases">
        <authorList>
            <person name="van de Sande W.W.J."/>
        </authorList>
    </citation>
    <scope>NUCLEOTIDE SEQUENCE [LARGE SCALE GENOMIC DNA]</scope>
    <source>
        <strain evidence="4">mm55</strain>
    </source>
</reference>
<proteinExistence type="predicted"/>
<feature type="compositionally biased region" description="Gly residues" evidence="1">
    <location>
        <begin position="590"/>
        <end position="599"/>
    </location>
</feature>
<feature type="compositionally biased region" description="Polar residues" evidence="1">
    <location>
        <begin position="502"/>
        <end position="512"/>
    </location>
</feature>
<accession>A0A175W6J1</accession>
<dbReference type="STRING" id="100816.A0A175W6J1"/>
<evidence type="ECO:0008006" key="5">
    <source>
        <dbReference type="Google" id="ProtNLM"/>
    </source>
</evidence>
<feature type="compositionally biased region" description="Polar residues" evidence="1">
    <location>
        <begin position="122"/>
        <end position="131"/>
    </location>
</feature>
<reference evidence="2" key="2">
    <citation type="submission" date="2015-06" db="EMBL/GenBank/DDBJ databases">
        <authorList>
            <person name="Hoefler B.C."/>
            <person name="Straight P.D."/>
        </authorList>
    </citation>
    <scope>NUCLEOTIDE SEQUENCE [LARGE SCALE GENOMIC DNA]</scope>
    <source>
        <strain evidence="2">Mm55</strain>
    </source>
</reference>